<keyword evidence="1" id="KW-0282">Flagellum</keyword>
<dbReference type="InterPro" id="IPR005358">
    <property type="entry name" value="Puta_zinc/iron-chelating_dom"/>
</dbReference>
<sequence>MRMANTEIDYSEVRGKKAECPDGCGLCCLCQPEVLAEERHFFEKNHSRSLVKSKGPEPYLALALKKGKGSCVFLNGRRCSVYNNRPTYCRQFPYHIYIGDKVKVELDLSCRGVWTGKGADAETEAKEIVAKAEGRIRKAVREAGEIYREFYHYCKEAGVMGDPEEIRASVCRNIDNFTDITYLGKVMEMIMTEPVMTLEGLKGSPEDIEELNEAAAETAMESLATDDPVNAPVYCDEKWNWNIFLADSSSGRIDWMLLDDDGDLTKKGSVKASDIKIRPIEPDGKELLKKYISLLNQRESFLGNVFSLMDENDYEDDMANAYYGCLCTTILDLMWRASMLDHFFGTGMGERGIMEAIIFFDMDRLDAPTIGAFV</sequence>
<dbReference type="GO" id="GO:0032259">
    <property type="term" value="P:methylation"/>
    <property type="evidence" value="ECO:0007669"/>
    <property type="project" value="UniProtKB-KW"/>
</dbReference>
<keyword evidence="1" id="KW-0808">Transferase</keyword>
<dbReference type="STRING" id="1577791.Mpt1_c08330"/>
<dbReference type="KEGG" id="mear:Mpt1_c08330"/>
<reference evidence="1 2" key="1">
    <citation type="journal article" date="2014" name="Appl. Environ. Microbiol.">
        <title>Comparative Genome Analysis of 'Candidatus Methanoplasma termitum' Indicates a New Mode of Energy Metabolism in the Seventh Order of Methanogens.</title>
        <authorList>
            <person name="Lang K."/>
            <person name="Schuldes J."/>
            <person name="Klingl A."/>
            <person name="Poehlein A."/>
            <person name="Daniel R."/>
            <person name="Brune A."/>
        </authorList>
    </citation>
    <scope>NUCLEOTIDE SEQUENCE [LARGE SCALE GENOMIC DNA]</scope>
    <source>
        <strain evidence="2">Mpt1</strain>
    </source>
</reference>
<evidence type="ECO:0000313" key="1">
    <source>
        <dbReference type="EMBL" id="AIZ56710.1"/>
    </source>
</evidence>
<name>A0A0A7LC14_9ARCH</name>
<organism evidence="1 2">
    <name type="scientific">Candidatus Methanoplasma termitum</name>
    <dbReference type="NCBI Taxonomy" id="1577791"/>
    <lineage>
        <taxon>Archaea</taxon>
        <taxon>Methanobacteriati</taxon>
        <taxon>Thermoplasmatota</taxon>
        <taxon>Thermoplasmata</taxon>
        <taxon>Methanomassiliicoccales</taxon>
        <taxon>Methanomassiliicoccaceae</taxon>
        <taxon>Candidatus Methanoplasma</taxon>
    </lineage>
</organism>
<keyword evidence="2" id="KW-1185">Reference proteome</keyword>
<gene>
    <name evidence="1" type="ORF">Mpt1_c08330</name>
</gene>
<dbReference type="Pfam" id="PF03692">
    <property type="entry name" value="CxxCxxCC"/>
    <property type="match status" value="1"/>
</dbReference>
<dbReference type="GO" id="GO:0008168">
    <property type="term" value="F:methyltransferase activity"/>
    <property type="evidence" value="ECO:0007669"/>
    <property type="project" value="UniProtKB-KW"/>
</dbReference>
<keyword evidence="1" id="KW-0489">Methyltransferase</keyword>
<dbReference type="HOGENOM" id="CLU_743152_0_0_2"/>
<dbReference type="AlphaFoldDB" id="A0A0A7LC14"/>
<accession>A0A0A7LC14</accession>
<keyword evidence="1" id="KW-0969">Cilium</keyword>
<proteinExistence type="predicted"/>
<dbReference type="EMBL" id="CP010070">
    <property type="protein sequence ID" value="AIZ56710.1"/>
    <property type="molecule type" value="Genomic_DNA"/>
</dbReference>
<evidence type="ECO:0000313" key="2">
    <source>
        <dbReference type="Proteomes" id="UP000030787"/>
    </source>
</evidence>
<protein>
    <submittedName>
        <fullName evidence="1">Flagellin N-methylase</fullName>
    </submittedName>
</protein>
<dbReference type="Proteomes" id="UP000030787">
    <property type="component" value="Chromosome"/>
</dbReference>
<keyword evidence="1" id="KW-0966">Cell projection</keyword>